<reference evidence="3" key="1">
    <citation type="submission" date="2022-01" db="EMBL/GenBank/DDBJ databases">
        <authorList>
            <person name="King R."/>
        </authorList>
    </citation>
    <scope>NUCLEOTIDE SEQUENCE</scope>
</reference>
<dbReference type="OrthoDB" id="6780881at2759"/>
<feature type="domain" description="Myb/SANT-like DNA-binding" evidence="2">
    <location>
        <begin position="77"/>
        <end position="167"/>
    </location>
</feature>
<evidence type="ECO:0000259" key="2">
    <source>
        <dbReference type="Pfam" id="PF13837"/>
    </source>
</evidence>
<sequence>MEEKFEFPVYLEQTGEMRVLLLTSDEKQRALDDESYLWKLIRNQTEDVNEDDNDTNDSIMIVEGEEQDGNNDGKAEKNEWSEEAVLLFLDIYRKNEANFKKSKRHNKIWQEIANEINVHNESYHYSGLQCSTKMSGLKRTFKNIKDQNKKSGNHRSTWAFYSIMDSLFGAKAFMEPQAIASSAGPSKPSSACEVSSCPDSAADACASSGGVGIKKRKVELVLESFIEHVKTESETRTRKMEEYQKKRDEERRQREKEKNELKERMHKENLHFKNALLSVLQKQIQK</sequence>
<evidence type="ECO:0000256" key="1">
    <source>
        <dbReference type="SAM" id="MobiDB-lite"/>
    </source>
</evidence>
<reference evidence="3" key="2">
    <citation type="submission" date="2022-10" db="EMBL/GenBank/DDBJ databases">
        <authorList>
            <consortium name="ENA_rothamsted_submissions"/>
            <consortium name="culmorum"/>
            <person name="King R."/>
        </authorList>
    </citation>
    <scope>NUCLEOTIDE SEQUENCE</scope>
</reference>
<organism evidence="3 4">
    <name type="scientific">Phaedon cochleariae</name>
    <name type="common">Mustard beetle</name>
    <dbReference type="NCBI Taxonomy" id="80249"/>
    <lineage>
        <taxon>Eukaryota</taxon>
        <taxon>Metazoa</taxon>
        <taxon>Ecdysozoa</taxon>
        <taxon>Arthropoda</taxon>
        <taxon>Hexapoda</taxon>
        <taxon>Insecta</taxon>
        <taxon>Pterygota</taxon>
        <taxon>Neoptera</taxon>
        <taxon>Endopterygota</taxon>
        <taxon>Coleoptera</taxon>
        <taxon>Polyphaga</taxon>
        <taxon>Cucujiformia</taxon>
        <taxon>Chrysomeloidea</taxon>
        <taxon>Chrysomelidae</taxon>
        <taxon>Chrysomelinae</taxon>
        <taxon>Chrysomelini</taxon>
        <taxon>Phaedon</taxon>
    </lineage>
</organism>
<evidence type="ECO:0000313" key="3">
    <source>
        <dbReference type="EMBL" id="CAH1118318.1"/>
    </source>
</evidence>
<dbReference type="PANTHER" id="PTHR47595">
    <property type="entry name" value="HEAT SHOCK 70 KDA PROTEIN 14"/>
    <property type="match status" value="1"/>
</dbReference>
<dbReference type="Proteomes" id="UP001153737">
    <property type="component" value="Chromosome 11"/>
</dbReference>
<dbReference type="Pfam" id="PF13837">
    <property type="entry name" value="Myb_DNA-bind_4"/>
    <property type="match status" value="1"/>
</dbReference>
<dbReference type="Gene3D" id="1.10.10.60">
    <property type="entry name" value="Homeodomain-like"/>
    <property type="match status" value="1"/>
</dbReference>
<dbReference type="InterPro" id="IPR044822">
    <property type="entry name" value="Myb_DNA-bind_4"/>
</dbReference>
<dbReference type="EMBL" id="OU896717">
    <property type="protein sequence ID" value="CAH1118318.1"/>
    <property type="molecule type" value="Genomic_DNA"/>
</dbReference>
<gene>
    <name evidence="3" type="ORF">PHAECO_LOCUS2357</name>
</gene>
<protein>
    <recommendedName>
        <fullName evidence="2">Myb/SANT-like DNA-binding domain-containing protein</fullName>
    </recommendedName>
</protein>
<name>A0A9P0GKS1_PHACE</name>
<feature type="region of interest" description="Disordered" evidence="1">
    <location>
        <begin position="234"/>
        <end position="267"/>
    </location>
</feature>
<evidence type="ECO:0000313" key="4">
    <source>
        <dbReference type="Proteomes" id="UP001153737"/>
    </source>
</evidence>
<accession>A0A9P0GKS1</accession>
<dbReference type="PANTHER" id="PTHR47595:SF1">
    <property type="entry name" value="MYB_SANT-LIKE DNA-BINDING DOMAIN-CONTAINING PROTEIN"/>
    <property type="match status" value="1"/>
</dbReference>
<proteinExistence type="predicted"/>
<dbReference type="AlphaFoldDB" id="A0A9P0GKS1"/>
<keyword evidence="4" id="KW-1185">Reference proteome</keyword>